<dbReference type="GO" id="GO:0016755">
    <property type="term" value="F:aminoacyltransferase activity"/>
    <property type="evidence" value="ECO:0007669"/>
    <property type="project" value="TreeGrafter"/>
</dbReference>
<dbReference type="InterPro" id="IPR051211">
    <property type="entry name" value="PG_lysyltransferase"/>
</dbReference>
<evidence type="ECO:0000256" key="2">
    <source>
        <dbReference type="ARBA" id="ARBA00022475"/>
    </source>
</evidence>
<dbReference type="EMBL" id="JACHVP010000001">
    <property type="protein sequence ID" value="MBB2966388.1"/>
    <property type="molecule type" value="Genomic_DNA"/>
</dbReference>
<keyword evidence="5 6" id="KW-0472">Membrane</keyword>
<evidence type="ECO:0000256" key="1">
    <source>
        <dbReference type="ARBA" id="ARBA00004651"/>
    </source>
</evidence>
<feature type="transmembrane region" description="Helical" evidence="6">
    <location>
        <begin position="417"/>
        <end position="438"/>
    </location>
</feature>
<dbReference type="GO" id="GO:0005886">
    <property type="term" value="C:plasma membrane"/>
    <property type="evidence" value="ECO:0007669"/>
    <property type="project" value="UniProtKB-SubCell"/>
</dbReference>
<dbReference type="PANTHER" id="PTHR34697">
    <property type="entry name" value="PHOSPHATIDYLGLYCEROL LYSYLTRANSFERASE"/>
    <property type="match status" value="1"/>
</dbReference>
<name>A0A7W4UUC1_LEIAQ</name>
<evidence type="ECO:0000256" key="5">
    <source>
        <dbReference type="ARBA" id="ARBA00023136"/>
    </source>
</evidence>
<evidence type="ECO:0000256" key="3">
    <source>
        <dbReference type="ARBA" id="ARBA00022692"/>
    </source>
</evidence>
<evidence type="ECO:0000259" key="7">
    <source>
        <dbReference type="Pfam" id="PF09924"/>
    </source>
</evidence>
<dbReference type="InterPro" id="IPR035952">
    <property type="entry name" value="Rhomboid-like_sf"/>
</dbReference>
<sequence length="856" mass="93216">MSDEQGNATVPAERPREPLPLTGTLAVQTGERPIQRIGRIIARYPFTLGVTALVLVLALVTGPLHGPHRPLRIWVGTGAAQIADGHWWSPLTAVLFTSDLAELILSLLLLLFLVGASEHLMRTWRTALAFVVTPVVGIVVGSAVQLIGSQTGEMWSRNVHGLVSLDPLTAIGGTIMTASAFAGALWRRRIRVLTLLVAIMFVLYSGFPSDLDRLLAVLTGLALGAILNRGARARGWQRSSHHEIRVLLASAVAVTAIGPVIGLLTRSRYGLLSPIALLFSDDVANRGNILERCQAFAVTRECVREITIERINGFGPVLLSVLPLLVLLVAAFGLLRGRRFAVWLAVSVNGLLAVLSMLYFGILPVAGGHNGPVSPRYWEVTAILAISSAVPLVMAILLIVLRRHFPVLPSARAVRRYLLTVVIAGVGLAAVYVLVGWLQRDTGFTRPIDIGDLLDDVFERFVPVSFLRREPVQYLPTTPLATIVYHNIGTLFWLIAIAAAIPPMLGRSVTRNPADEATRVRALLTRGGGDALSFMATWPGTSHWFDGPDGGAIAYRVVGRVAITTGGPFGAPPPHDGTIERFARFCDDNGWIPVFYSVEDEYETLFERMGWSTMTVAEETVIRPQNWATTGKKWQDVRTSINRAQRAGIRAEWTSYAALPLSATVQISDISEQWVAEKDLPEMGFTLGGIDELRDPAVRLMLAVDEAGRIEGVTSWLPTWRDGVVIGWTLDFMRRRPGSINGVMEFLIAEAATRMKADGVEFMSLSAAPLAHTAGTPDAEKSGMDRILGYLSTSLEPVYGFRSLLNFKQKFQPELHPLIMAYPDPVALPEIGIGLVRAYLPDLSVRQAATLARGRS</sequence>
<evidence type="ECO:0000256" key="6">
    <source>
        <dbReference type="SAM" id="Phobius"/>
    </source>
</evidence>
<feature type="transmembrane region" description="Helical" evidence="6">
    <location>
        <begin position="190"/>
        <end position="207"/>
    </location>
</feature>
<proteinExistence type="predicted"/>
<comment type="subcellular location">
    <subcellularLocation>
        <location evidence="1">Cell membrane</location>
        <topology evidence="1">Multi-pass membrane protein</topology>
    </subcellularLocation>
</comment>
<feature type="transmembrane region" description="Helical" evidence="6">
    <location>
        <begin position="127"/>
        <end position="148"/>
    </location>
</feature>
<dbReference type="PANTHER" id="PTHR34697:SF2">
    <property type="entry name" value="PHOSPHATIDYLGLYCEROL LYSYLTRANSFERASE"/>
    <property type="match status" value="1"/>
</dbReference>
<accession>A0A7W4UUC1</accession>
<feature type="domain" description="Phosphatidylglycerol lysyltransferase C-terminal" evidence="7">
    <location>
        <begin position="521"/>
        <end position="822"/>
    </location>
</feature>
<dbReference type="Proteomes" id="UP000538196">
    <property type="component" value="Unassembled WGS sequence"/>
</dbReference>
<protein>
    <submittedName>
        <fullName evidence="8">Lysylphosphatidylglycerol synthetase-like protein (DUF2156 family)</fullName>
    </submittedName>
</protein>
<feature type="transmembrane region" description="Helical" evidence="6">
    <location>
        <begin position="213"/>
        <end position="231"/>
    </location>
</feature>
<dbReference type="RefSeq" id="WP_021763654.1">
    <property type="nucleotide sequence ID" value="NZ_JACHVP010000001.1"/>
</dbReference>
<dbReference type="Gene3D" id="1.20.1540.10">
    <property type="entry name" value="Rhomboid-like"/>
    <property type="match status" value="1"/>
</dbReference>
<feature type="transmembrane region" description="Helical" evidence="6">
    <location>
        <begin position="243"/>
        <end position="264"/>
    </location>
</feature>
<evidence type="ECO:0000313" key="8">
    <source>
        <dbReference type="EMBL" id="MBB2966388.1"/>
    </source>
</evidence>
<reference evidence="8 9" key="1">
    <citation type="submission" date="2020-08" db="EMBL/GenBank/DDBJ databases">
        <title>Sequencing the genomes of 1000 actinobacteria strains.</title>
        <authorList>
            <person name="Klenk H.-P."/>
        </authorList>
    </citation>
    <scope>NUCLEOTIDE SEQUENCE [LARGE SCALE GENOMIC DNA]</scope>
    <source>
        <strain evidence="8 9">DSM 20146</strain>
    </source>
</reference>
<keyword evidence="2" id="KW-1003">Cell membrane</keyword>
<keyword evidence="3 6" id="KW-0812">Transmembrane</keyword>
<keyword evidence="9" id="KW-1185">Reference proteome</keyword>
<feature type="transmembrane region" description="Helical" evidence="6">
    <location>
        <begin position="93"/>
        <end position="115"/>
    </location>
</feature>
<feature type="transmembrane region" description="Helical" evidence="6">
    <location>
        <begin position="342"/>
        <end position="362"/>
    </location>
</feature>
<dbReference type="Pfam" id="PF09924">
    <property type="entry name" value="LPG_synthase_C"/>
    <property type="match status" value="1"/>
</dbReference>
<organism evidence="8 9">
    <name type="scientific">Leifsonia aquatica</name>
    <name type="common">Corynebacterium aquaticum</name>
    <dbReference type="NCBI Taxonomy" id="144185"/>
    <lineage>
        <taxon>Bacteria</taxon>
        <taxon>Bacillati</taxon>
        <taxon>Actinomycetota</taxon>
        <taxon>Actinomycetes</taxon>
        <taxon>Micrococcales</taxon>
        <taxon>Microbacteriaceae</taxon>
        <taxon>Leifsonia</taxon>
    </lineage>
</organism>
<comment type="caution">
    <text evidence="8">The sequence shown here is derived from an EMBL/GenBank/DDBJ whole genome shotgun (WGS) entry which is preliminary data.</text>
</comment>
<dbReference type="SUPFAM" id="SSF144091">
    <property type="entry name" value="Rhomboid-like"/>
    <property type="match status" value="1"/>
</dbReference>
<feature type="transmembrane region" description="Helical" evidence="6">
    <location>
        <begin position="41"/>
        <end position="60"/>
    </location>
</feature>
<feature type="transmembrane region" description="Helical" evidence="6">
    <location>
        <begin position="314"/>
        <end position="335"/>
    </location>
</feature>
<dbReference type="AlphaFoldDB" id="A0A7W4UUC1"/>
<evidence type="ECO:0000313" key="9">
    <source>
        <dbReference type="Proteomes" id="UP000538196"/>
    </source>
</evidence>
<dbReference type="GO" id="GO:0055091">
    <property type="term" value="P:phospholipid homeostasis"/>
    <property type="evidence" value="ECO:0007669"/>
    <property type="project" value="TreeGrafter"/>
</dbReference>
<gene>
    <name evidence="8" type="ORF">FHX33_001120</name>
</gene>
<keyword evidence="4 6" id="KW-1133">Transmembrane helix</keyword>
<evidence type="ECO:0000256" key="4">
    <source>
        <dbReference type="ARBA" id="ARBA00022989"/>
    </source>
</evidence>
<feature type="transmembrane region" description="Helical" evidence="6">
    <location>
        <begin position="382"/>
        <end position="405"/>
    </location>
</feature>
<feature type="transmembrane region" description="Helical" evidence="6">
    <location>
        <begin position="168"/>
        <end position="185"/>
    </location>
</feature>
<dbReference type="InterPro" id="IPR024320">
    <property type="entry name" value="LPG_synthase_C"/>
</dbReference>